<keyword evidence="1" id="KW-0802">TPR repeat</keyword>
<reference evidence="2" key="1">
    <citation type="submission" date="2018-06" db="EMBL/GenBank/DDBJ databases">
        <title>Sequence of the Fusobacterium nucleatum str. 12230 genome.</title>
        <authorList>
            <person name="Navarre W."/>
        </authorList>
    </citation>
    <scope>NUCLEOTIDE SEQUENCE [LARGE SCALE GENOMIC DNA]</scope>
    <source>
        <strain evidence="2">12230</strain>
    </source>
</reference>
<feature type="repeat" description="TPR" evidence="1">
    <location>
        <begin position="112"/>
        <end position="145"/>
    </location>
</feature>
<dbReference type="SUPFAM" id="SSF48452">
    <property type="entry name" value="TPR-like"/>
    <property type="match status" value="2"/>
</dbReference>
<dbReference type="EMBL" id="QKOC01000032">
    <property type="protein sequence ID" value="PZA03378.1"/>
    <property type="molecule type" value="Genomic_DNA"/>
</dbReference>
<feature type="repeat" description="TPR" evidence="1">
    <location>
        <begin position="146"/>
        <end position="179"/>
    </location>
</feature>
<name>A0A323U6Q8_FUSNU</name>
<dbReference type="PROSITE" id="PS50293">
    <property type="entry name" value="TPR_REGION"/>
    <property type="match status" value="10"/>
</dbReference>
<evidence type="ECO:0000256" key="1">
    <source>
        <dbReference type="PROSITE-ProRule" id="PRU00339"/>
    </source>
</evidence>
<feature type="repeat" description="TPR" evidence="1">
    <location>
        <begin position="9"/>
        <end position="42"/>
    </location>
</feature>
<dbReference type="SMART" id="SM00028">
    <property type="entry name" value="TPR"/>
    <property type="match status" value="10"/>
</dbReference>
<organism evidence="2">
    <name type="scientific">Fusobacterium nucleatum</name>
    <dbReference type="NCBI Taxonomy" id="851"/>
    <lineage>
        <taxon>Bacteria</taxon>
        <taxon>Fusobacteriati</taxon>
        <taxon>Fusobacteriota</taxon>
        <taxon>Fusobacteriia</taxon>
        <taxon>Fusobacteriales</taxon>
        <taxon>Fusobacteriaceae</taxon>
        <taxon>Fusobacterium</taxon>
    </lineage>
</organism>
<feature type="repeat" description="TPR" evidence="1">
    <location>
        <begin position="214"/>
        <end position="247"/>
    </location>
</feature>
<dbReference type="PANTHER" id="PTHR44523:SF1">
    <property type="entry name" value="TETRATRICOPEPTIDE REPEAT PROTEIN 13"/>
    <property type="match status" value="1"/>
</dbReference>
<protein>
    <submittedName>
        <fullName evidence="2">Tetratricopeptide repeat protein</fullName>
    </submittedName>
</protein>
<accession>A0A323U6Q8</accession>
<feature type="repeat" description="TPR" evidence="1">
    <location>
        <begin position="44"/>
        <end position="77"/>
    </location>
</feature>
<feature type="repeat" description="TPR" evidence="1">
    <location>
        <begin position="78"/>
        <end position="111"/>
    </location>
</feature>
<dbReference type="Pfam" id="PF13414">
    <property type="entry name" value="TPR_11"/>
    <property type="match status" value="2"/>
</dbReference>
<dbReference type="Pfam" id="PF13432">
    <property type="entry name" value="TPR_16"/>
    <property type="match status" value="1"/>
</dbReference>
<feature type="repeat" description="TPR" evidence="1">
    <location>
        <begin position="316"/>
        <end position="349"/>
    </location>
</feature>
<dbReference type="InterPro" id="IPR011990">
    <property type="entry name" value="TPR-like_helical_dom_sf"/>
</dbReference>
<proteinExistence type="predicted"/>
<dbReference type="InterPro" id="IPR019734">
    <property type="entry name" value="TPR_rpt"/>
</dbReference>
<sequence>MDEKEREELNYYYNRGDTFFDLGKFEDAIQNYDKAIELDSNVNSVYYYNRGNAYFSLGKFEEAIQDYNKAIDLNPNDDLSYSNRGNAYFSLGKFEDAIQDYNKAIDLNPNNASYYNNRGTTFTNLEKYEDAIQDYNKTIDLNPNDNYAYFNRGAAFTYLNEYEKAINDFNKAIDLNPNDDSAYFNRGTAFTNLSNYEKAINDFNKAIDLNSNNASYYNYRGTLYINQGNYDEAVKDFSKAIELNPIFVFGYSNLGSLYNNLNDYEKAIENLNKAIDLDPNFSDAYNIRGITYVNQEKFDEAVKDFSKAIELNPNDKEYYYNLGILYIDLNNYEKAIETLNKAIDLDPNFSDARNVIEIISTTQNNKKVIKFGKNGSKQSIKESKEPIYSIIFNQINSLYITANFKKIKDELLPKIQDFKKESKKQKNNSEIDKLTKKVELIEFIFKDEPQKLEGYLIFADILGWKGIWKKQDKKNIASVTFLIKNILEKEFDRELKEKKYNISLISDTFIVFSKEWELSNKVSKKLIELCLENDLVIRGAISYGECYNKDTVYVGQAVDEAASWHDEGEEIGIFCTPSAKQEIINNDYDLPEDFIKLKSGEINTFFINWYNKETKKKFNELFSKIDKSSIKIYLKYLNTEKKFDKYLKEEKK</sequence>
<dbReference type="Gene3D" id="3.30.70.1230">
    <property type="entry name" value="Nucleotide cyclase"/>
    <property type="match status" value="1"/>
</dbReference>
<feature type="repeat" description="TPR" evidence="1">
    <location>
        <begin position="248"/>
        <end position="281"/>
    </location>
</feature>
<feature type="repeat" description="TPR" evidence="1">
    <location>
        <begin position="282"/>
        <end position="315"/>
    </location>
</feature>
<gene>
    <name evidence="2" type="ORF">DNF10_12140</name>
</gene>
<dbReference type="AlphaFoldDB" id="A0A323U6Q8"/>
<dbReference type="Gene3D" id="1.25.40.10">
    <property type="entry name" value="Tetratricopeptide repeat domain"/>
    <property type="match status" value="4"/>
</dbReference>
<comment type="caution">
    <text evidence="2">The sequence shown here is derived from an EMBL/GenBank/DDBJ whole genome shotgun (WGS) entry which is preliminary data.</text>
</comment>
<dbReference type="PROSITE" id="PS50005">
    <property type="entry name" value="TPR"/>
    <property type="match status" value="10"/>
</dbReference>
<dbReference type="Pfam" id="PF00515">
    <property type="entry name" value="TPR_1"/>
    <property type="match status" value="4"/>
</dbReference>
<evidence type="ECO:0000313" key="2">
    <source>
        <dbReference type="EMBL" id="PZA03378.1"/>
    </source>
</evidence>
<dbReference type="InterPro" id="IPR029787">
    <property type="entry name" value="Nucleotide_cyclase"/>
</dbReference>
<feature type="repeat" description="TPR" evidence="1">
    <location>
        <begin position="180"/>
        <end position="213"/>
    </location>
</feature>
<dbReference type="PANTHER" id="PTHR44523">
    <property type="entry name" value="TETRATRICOPEPTIDE REPEAT PROTEIN 13"/>
    <property type="match status" value="1"/>
</dbReference>